<gene>
    <name evidence="2" type="ORF">HaLaN_17773</name>
</gene>
<evidence type="ECO:0000256" key="1">
    <source>
        <dbReference type="SAM" id="MobiDB-lite"/>
    </source>
</evidence>
<dbReference type="EMBL" id="BLLF01001669">
    <property type="protein sequence ID" value="GFH20622.1"/>
    <property type="molecule type" value="Genomic_DNA"/>
</dbReference>
<name>A0A699ZXD4_HAELA</name>
<feature type="compositionally biased region" description="Basic and acidic residues" evidence="1">
    <location>
        <begin position="151"/>
        <end position="160"/>
    </location>
</feature>
<evidence type="ECO:0000313" key="2">
    <source>
        <dbReference type="EMBL" id="GFH20622.1"/>
    </source>
</evidence>
<comment type="caution">
    <text evidence="2">The sequence shown here is derived from an EMBL/GenBank/DDBJ whole genome shotgun (WGS) entry which is preliminary data.</text>
</comment>
<dbReference type="Proteomes" id="UP000485058">
    <property type="component" value="Unassembled WGS sequence"/>
</dbReference>
<accession>A0A699ZXD4</accession>
<reference evidence="2 3" key="1">
    <citation type="submission" date="2020-02" db="EMBL/GenBank/DDBJ databases">
        <title>Draft genome sequence of Haematococcus lacustris strain NIES-144.</title>
        <authorList>
            <person name="Morimoto D."/>
            <person name="Nakagawa S."/>
            <person name="Yoshida T."/>
            <person name="Sawayama S."/>
        </authorList>
    </citation>
    <scope>NUCLEOTIDE SEQUENCE [LARGE SCALE GENOMIC DNA]</scope>
    <source>
        <strain evidence="2 3">NIES-144</strain>
    </source>
</reference>
<keyword evidence="3" id="KW-1185">Reference proteome</keyword>
<evidence type="ECO:0000313" key="3">
    <source>
        <dbReference type="Proteomes" id="UP000485058"/>
    </source>
</evidence>
<organism evidence="2 3">
    <name type="scientific">Haematococcus lacustris</name>
    <name type="common">Green alga</name>
    <name type="synonym">Haematococcus pluvialis</name>
    <dbReference type="NCBI Taxonomy" id="44745"/>
    <lineage>
        <taxon>Eukaryota</taxon>
        <taxon>Viridiplantae</taxon>
        <taxon>Chlorophyta</taxon>
        <taxon>core chlorophytes</taxon>
        <taxon>Chlorophyceae</taxon>
        <taxon>CS clade</taxon>
        <taxon>Chlamydomonadales</taxon>
        <taxon>Haematococcaceae</taxon>
        <taxon>Haematococcus</taxon>
    </lineage>
</organism>
<dbReference type="AlphaFoldDB" id="A0A699ZXD4"/>
<proteinExistence type="predicted"/>
<sequence>MPNLCHHVSHHLCAMCAWPQLEKDMAKVSMERHGRANSWPRGTDQRRGRVVLVDEHRTTRVSSAMNGNQPCEVELDHEQTTRRAGWKSPSGQVDLRLLCPAWSQQRDQPVRGLMWCPVVAPYKPPQAPQEATQPAASKHGPNTPPPAKCSKRTEAEHAAEPRQPTKGTGKGKGKAAKAKPAPQPGRPGSAASQGQGLTISALFSCPLYTVALAVRQ</sequence>
<protein>
    <submittedName>
        <fullName evidence="2">Uncharacterized protein</fullName>
    </submittedName>
</protein>
<feature type="region of interest" description="Disordered" evidence="1">
    <location>
        <begin position="125"/>
        <end position="194"/>
    </location>
</feature>